<evidence type="ECO:0000313" key="2">
    <source>
        <dbReference type="Proteomes" id="UP000077262"/>
    </source>
</evidence>
<accession>A0A177JSL1</accession>
<proteinExistence type="predicted"/>
<gene>
    <name evidence="1" type="ORF">AX777_19530</name>
</gene>
<sequence length="82" mass="8965">MRSHLVLLEAHPAKRCIERVIGYGAFVGSGAGKQELTAPGHALQLFQQAKNLTGERNLVKGVLDLALRFEPRAVPLAKYDID</sequence>
<dbReference type="EMBL" id="LSTR01000031">
    <property type="protein sequence ID" value="OAH44259.1"/>
    <property type="molecule type" value="Genomic_DNA"/>
</dbReference>
<comment type="caution">
    <text evidence="1">The sequence shown here is derived from an EMBL/GenBank/DDBJ whole genome shotgun (WGS) entry which is preliminary data.</text>
</comment>
<organism evidence="1 2">
    <name type="scientific">Sphingobium yanoikuyae</name>
    <name type="common">Sphingomonas yanoikuyae</name>
    <dbReference type="NCBI Taxonomy" id="13690"/>
    <lineage>
        <taxon>Bacteria</taxon>
        <taxon>Pseudomonadati</taxon>
        <taxon>Pseudomonadota</taxon>
        <taxon>Alphaproteobacteria</taxon>
        <taxon>Sphingomonadales</taxon>
        <taxon>Sphingomonadaceae</taxon>
        <taxon>Sphingobium</taxon>
    </lineage>
</organism>
<dbReference type="AlphaFoldDB" id="A0A177JSL1"/>
<name>A0A177JSL1_SPHYA</name>
<protein>
    <submittedName>
        <fullName evidence="1">Uncharacterized protein</fullName>
    </submittedName>
</protein>
<evidence type="ECO:0000313" key="1">
    <source>
        <dbReference type="EMBL" id="OAH44259.1"/>
    </source>
</evidence>
<reference evidence="1 2" key="1">
    <citation type="submission" date="2016-02" db="EMBL/GenBank/DDBJ databases">
        <authorList>
            <person name="Wen L."/>
            <person name="He K."/>
            <person name="Yang H."/>
        </authorList>
    </citation>
    <scope>NUCLEOTIDE SEQUENCE [LARGE SCALE GENOMIC DNA]</scope>
    <source>
        <strain evidence="1 2">CD09_2</strain>
    </source>
</reference>
<dbReference type="Proteomes" id="UP000077262">
    <property type="component" value="Unassembled WGS sequence"/>
</dbReference>